<dbReference type="EMBL" id="DF977490">
    <property type="protein sequence ID" value="GAP90486.1"/>
    <property type="molecule type" value="Genomic_DNA"/>
</dbReference>
<proteinExistence type="predicted"/>
<dbReference type="OrthoDB" id="4779432at2759"/>
<evidence type="ECO:0000313" key="3">
    <source>
        <dbReference type="Proteomes" id="UP000054516"/>
    </source>
</evidence>
<keyword evidence="3" id="KW-1185">Reference proteome</keyword>
<dbReference type="Proteomes" id="UP000054516">
    <property type="component" value="Unassembled WGS sequence"/>
</dbReference>
<gene>
    <name evidence="2" type="ORF">SAMD00023353_4500640</name>
</gene>
<accession>A0A1W2TPZ5</accession>
<dbReference type="AlphaFoldDB" id="A0A1W2TPZ5"/>
<protein>
    <recommendedName>
        <fullName evidence="4">SprT-like domain-containing protein</fullName>
    </recommendedName>
</protein>
<reference evidence="2" key="1">
    <citation type="submission" date="2016-03" db="EMBL/GenBank/DDBJ databases">
        <title>Draft genome sequence of Rosellinia necatrix.</title>
        <authorList>
            <person name="Kanematsu S."/>
        </authorList>
    </citation>
    <scope>NUCLEOTIDE SEQUENCE [LARGE SCALE GENOMIC DNA]</scope>
    <source>
        <strain evidence="2">W97</strain>
    </source>
</reference>
<evidence type="ECO:0000256" key="1">
    <source>
        <dbReference type="SAM" id="MobiDB-lite"/>
    </source>
</evidence>
<sequence length="247" mass="28520">MAEITNLEDLADDMSRRGKETAGENTSSKIPHDARSLVDLVMSSSLAARDPGSVTITRFIERFRKHEQIDLRSASTKKITAILTEYFEFIDELFYFDLLTREVDRKIGERVERMPLVTLEIVPTPSRYVLGHFDANKNVLTVYPNRKHEHDTSNLGSLLIMLAHESVHAMLETFSDRGHRKHHKRVAHNNGHGPVFERLMNFVFGHIEDWMDSEDITRFRNRTEPLFPKEEEEDATKATEQLTTRSA</sequence>
<feature type="region of interest" description="Disordered" evidence="1">
    <location>
        <begin position="224"/>
        <end position="247"/>
    </location>
</feature>
<organism evidence="2">
    <name type="scientific">Rosellinia necatrix</name>
    <name type="common">White root-rot fungus</name>
    <dbReference type="NCBI Taxonomy" id="77044"/>
    <lineage>
        <taxon>Eukaryota</taxon>
        <taxon>Fungi</taxon>
        <taxon>Dikarya</taxon>
        <taxon>Ascomycota</taxon>
        <taxon>Pezizomycotina</taxon>
        <taxon>Sordariomycetes</taxon>
        <taxon>Xylariomycetidae</taxon>
        <taxon>Xylariales</taxon>
        <taxon>Xylariaceae</taxon>
        <taxon>Rosellinia</taxon>
    </lineage>
</organism>
<dbReference type="STRING" id="77044.A0A1W2TPZ5"/>
<name>A0A1W2TPZ5_ROSNE</name>
<evidence type="ECO:0000313" key="2">
    <source>
        <dbReference type="EMBL" id="GAP90486.1"/>
    </source>
</evidence>
<evidence type="ECO:0008006" key="4">
    <source>
        <dbReference type="Google" id="ProtNLM"/>
    </source>
</evidence>